<gene>
    <name evidence="1" type="ORF">C4A77_20115</name>
</gene>
<protein>
    <submittedName>
        <fullName evidence="1">Uncharacterized protein</fullName>
    </submittedName>
</protein>
<name>A0AAP8Q9U9_BRELA</name>
<dbReference type="EMBL" id="PRKQ01000031">
    <property type="protein sequence ID" value="PPA93085.1"/>
    <property type="molecule type" value="Genomic_DNA"/>
</dbReference>
<evidence type="ECO:0000313" key="1">
    <source>
        <dbReference type="EMBL" id="PPA93085.1"/>
    </source>
</evidence>
<comment type="caution">
    <text evidence="1">The sequence shown here is derived from an EMBL/GenBank/DDBJ whole genome shotgun (WGS) entry which is preliminary data.</text>
</comment>
<dbReference type="Proteomes" id="UP000239759">
    <property type="component" value="Unassembled WGS sequence"/>
</dbReference>
<reference evidence="1 2" key="1">
    <citation type="submission" date="2018-02" db="EMBL/GenBank/DDBJ databases">
        <title>Comparative analysis of genomes of three Brevibacillus laterosporus strains producers of potent antimicrobials isolated from silage.</title>
        <authorList>
            <person name="Kojic M."/>
            <person name="Miljkovic M."/>
            <person name="Studholme D."/>
            <person name="Filipic B."/>
        </authorList>
    </citation>
    <scope>NUCLEOTIDE SEQUENCE [LARGE SCALE GENOMIC DNA]</scope>
    <source>
        <strain evidence="1 2">BGSP11</strain>
    </source>
</reference>
<sequence>MPTLEMKGGSYEEGIEPDVYCLNDRVPVVEDGENYLTDCGFTDDAKDEYTPISHWYDFDVVLYSAVNGESTEDYIGEPWEDFVRNDTDSLLKETI</sequence>
<organism evidence="1 2">
    <name type="scientific">Brevibacillus laterosporus</name>
    <name type="common">Bacillus laterosporus</name>
    <dbReference type="NCBI Taxonomy" id="1465"/>
    <lineage>
        <taxon>Bacteria</taxon>
        <taxon>Bacillati</taxon>
        <taxon>Bacillota</taxon>
        <taxon>Bacilli</taxon>
        <taxon>Bacillales</taxon>
        <taxon>Paenibacillaceae</taxon>
        <taxon>Brevibacillus</taxon>
    </lineage>
</organism>
<proteinExistence type="predicted"/>
<dbReference type="AlphaFoldDB" id="A0AAP8Q9U9"/>
<accession>A0AAP8Q9U9</accession>
<evidence type="ECO:0000313" key="2">
    <source>
        <dbReference type="Proteomes" id="UP000239759"/>
    </source>
</evidence>
<dbReference type="RefSeq" id="WP_104033065.1">
    <property type="nucleotide sequence ID" value="NZ_JARMDU010000017.1"/>
</dbReference>